<gene>
    <name evidence="2" type="ORF">BDQ12DRAFT_692950</name>
</gene>
<dbReference type="EMBL" id="ML213685">
    <property type="protein sequence ID" value="TFK32145.1"/>
    <property type="molecule type" value="Genomic_DNA"/>
</dbReference>
<keyword evidence="3" id="KW-1185">Reference proteome</keyword>
<organism evidence="2 3">
    <name type="scientific">Crucibulum laeve</name>
    <dbReference type="NCBI Taxonomy" id="68775"/>
    <lineage>
        <taxon>Eukaryota</taxon>
        <taxon>Fungi</taxon>
        <taxon>Dikarya</taxon>
        <taxon>Basidiomycota</taxon>
        <taxon>Agaricomycotina</taxon>
        <taxon>Agaricomycetes</taxon>
        <taxon>Agaricomycetidae</taxon>
        <taxon>Agaricales</taxon>
        <taxon>Agaricineae</taxon>
        <taxon>Nidulariaceae</taxon>
        <taxon>Crucibulum</taxon>
    </lineage>
</organism>
<evidence type="ECO:0000256" key="1">
    <source>
        <dbReference type="SAM" id="Phobius"/>
    </source>
</evidence>
<dbReference type="AlphaFoldDB" id="A0A5C3LHM9"/>
<keyword evidence="1" id="KW-1133">Transmembrane helix</keyword>
<protein>
    <submittedName>
        <fullName evidence="2">Uncharacterized protein</fullName>
    </submittedName>
</protein>
<keyword evidence="1" id="KW-0472">Membrane</keyword>
<proteinExistence type="predicted"/>
<reference evidence="2 3" key="1">
    <citation type="journal article" date="2019" name="Nat. Ecol. Evol.">
        <title>Megaphylogeny resolves global patterns of mushroom evolution.</title>
        <authorList>
            <person name="Varga T."/>
            <person name="Krizsan K."/>
            <person name="Foldi C."/>
            <person name="Dima B."/>
            <person name="Sanchez-Garcia M."/>
            <person name="Sanchez-Ramirez S."/>
            <person name="Szollosi G.J."/>
            <person name="Szarkandi J.G."/>
            <person name="Papp V."/>
            <person name="Albert L."/>
            <person name="Andreopoulos W."/>
            <person name="Angelini C."/>
            <person name="Antonin V."/>
            <person name="Barry K.W."/>
            <person name="Bougher N.L."/>
            <person name="Buchanan P."/>
            <person name="Buyck B."/>
            <person name="Bense V."/>
            <person name="Catcheside P."/>
            <person name="Chovatia M."/>
            <person name="Cooper J."/>
            <person name="Damon W."/>
            <person name="Desjardin D."/>
            <person name="Finy P."/>
            <person name="Geml J."/>
            <person name="Haridas S."/>
            <person name="Hughes K."/>
            <person name="Justo A."/>
            <person name="Karasinski D."/>
            <person name="Kautmanova I."/>
            <person name="Kiss B."/>
            <person name="Kocsube S."/>
            <person name="Kotiranta H."/>
            <person name="LaButti K.M."/>
            <person name="Lechner B.E."/>
            <person name="Liimatainen K."/>
            <person name="Lipzen A."/>
            <person name="Lukacs Z."/>
            <person name="Mihaltcheva S."/>
            <person name="Morgado L.N."/>
            <person name="Niskanen T."/>
            <person name="Noordeloos M.E."/>
            <person name="Ohm R.A."/>
            <person name="Ortiz-Santana B."/>
            <person name="Ovrebo C."/>
            <person name="Racz N."/>
            <person name="Riley R."/>
            <person name="Savchenko A."/>
            <person name="Shiryaev A."/>
            <person name="Soop K."/>
            <person name="Spirin V."/>
            <person name="Szebenyi C."/>
            <person name="Tomsovsky M."/>
            <person name="Tulloss R.E."/>
            <person name="Uehling J."/>
            <person name="Grigoriev I.V."/>
            <person name="Vagvolgyi C."/>
            <person name="Papp T."/>
            <person name="Martin F.M."/>
            <person name="Miettinen O."/>
            <person name="Hibbett D.S."/>
            <person name="Nagy L.G."/>
        </authorList>
    </citation>
    <scope>NUCLEOTIDE SEQUENCE [LARGE SCALE GENOMIC DNA]</scope>
    <source>
        <strain evidence="2 3">CBS 166.37</strain>
    </source>
</reference>
<name>A0A5C3LHM9_9AGAR</name>
<keyword evidence="1" id="KW-0812">Transmembrane</keyword>
<evidence type="ECO:0000313" key="2">
    <source>
        <dbReference type="EMBL" id="TFK32145.1"/>
    </source>
</evidence>
<dbReference type="Proteomes" id="UP000308652">
    <property type="component" value="Unassembled WGS sequence"/>
</dbReference>
<sequence length="67" mass="7455">MAICSDMSCQHTFLDDQLCDFNLVKPPSHRALAILVTFIIVHTIVNGVLLPWFFALLAHSSSACPHF</sequence>
<accession>A0A5C3LHM9</accession>
<feature type="transmembrane region" description="Helical" evidence="1">
    <location>
        <begin position="31"/>
        <end position="58"/>
    </location>
</feature>
<evidence type="ECO:0000313" key="3">
    <source>
        <dbReference type="Proteomes" id="UP000308652"/>
    </source>
</evidence>